<evidence type="ECO:0008006" key="3">
    <source>
        <dbReference type="Google" id="ProtNLM"/>
    </source>
</evidence>
<name>A0A644YME5_9ZZZZ</name>
<accession>A0A644YME5</accession>
<dbReference type="PANTHER" id="PTHR11102:SF160">
    <property type="entry name" value="ERAD-ASSOCIATED E3 UBIQUITIN-PROTEIN LIGASE COMPONENT HRD3"/>
    <property type="match status" value="1"/>
</dbReference>
<feature type="region of interest" description="Disordered" evidence="1">
    <location>
        <begin position="94"/>
        <end position="135"/>
    </location>
</feature>
<dbReference type="InterPro" id="IPR011990">
    <property type="entry name" value="TPR-like_helical_dom_sf"/>
</dbReference>
<proteinExistence type="predicted"/>
<dbReference type="AlphaFoldDB" id="A0A644YME5"/>
<organism evidence="2">
    <name type="scientific">bioreactor metagenome</name>
    <dbReference type="NCBI Taxonomy" id="1076179"/>
    <lineage>
        <taxon>unclassified sequences</taxon>
        <taxon>metagenomes</taxon>
        <taxon>ecological metagenomes</taxon>
    </lineage>
</organism>
<feature type="compositionally biased region" description="Basic and acidic residues" evidence="1">
    <location>
        <begin position="118"/>
        <end position="135"/>
    </location>
</feature>
<evidence type="ECO:0000313" key="2">
    <source>
        <dbReference type="EMBL" id="MPM27663.1"/>
    </source>
</evidence>
<dbReference type="InterPro" id="IPR006597">
    <property type="entry name" value="Sel1-like"/>
</dbReference>
<sequence>MGEDVPKDIQTALQFLTAAAEQGNQYAQYTLGKLYLMGKDVPKDKETAVRWFTLSAAQGNIYAQFFLGHIDDFKDPSVLLAGTRLLHHMSRVFADNAPPLKPPGQRTDRKLLRKLREKKQAQGHARDDHEQTMSL</sequence>
<dbReference type="SMART" id="SM00671">
    <property type="entry name" value="SEL1"/>
    <property type="match status" value="2"/>
</dbReference>
<dbReference type="PANTHER" id="PTHR11102">
    <property type="entry name" value="SEL-1-LIKE PROTEIN"/>
    <property type="match status" value="1"/>
</dbReference>
<evidence type="ECO:0000256" key="1">
    <source>
        <dbReference type="SAM" id="MobiDB-lite"/>
    </source>
</evidence>
<gene>
    <name evidence="2" type="ORF">SDC9_74176</name>
</gene>
<comment type="caution">
    <text evidence="2">The sequence shown here is derived from an EMBL/GenBank/DDBJ whole genome shotgun (WGS) entry which is preliminary data.</text>
</comment>
<protein>
    <recommendedName>
        <fullName evidence="3">Secretory immunoglobulin A-binding protein EsiB</fullName>
    </recommendedName>
</protein>
<dbReference type="EMBL" id="VSSQ01005053">
    <property type="protein sequence ID" value="MPM27663.1"/>
    <property type="molecule type" value="Genomic_DNA"/>
</dbReference>
<reference evidence="2" key="1">
    <citation type="submission" date="2019-08" db="EMBL/GenBank/DDBJ databases">
        <authorList>
            <person name="Kucharzyk K."/>
            <person name="Murdoch R.W."/>
            <person name="Higgins S."/>
            <person name="Loffler F."/>
        </authorList>
    </citation>
    <scope>NUCLEOTIDE SEQUENCE</scope>
</reference>
<dbReference type="Pfam" id="PF08238">
    <property type="entry name" value="Sel1"/>
    <property type="match status" value="2"/>
</dbReference>
<dbReference type="Gene3D" id="1.25.40.10">
    <property type="entry name" value="Tetratricopeptide repeat domain"/>
    <property type="match status" value="1"/>
</dbReference>
<dbReference type="InterPro" id="IPR050767">
    <property type="entry name" value="Sel1_AlgK"/>
</dbReference>
<dbReference type="SUPFAM" id="SSF81901">
    <property type="entry name" value="HCP-like"/>
    <property type="match status" value="1"/>
</dbReference>